<evidence type="ECO:0000313" key="2">
    <source>
        <dbReference type="Proteomes" id="UP000789759"/>
    </source>
</evidence>
<accession>A0A9N9ETV3</accession>
<evidence type="ECO:0000313" key="1">
    <source>
        <dbReference type="EMBL" id="CAG8689680.1"/>
    </source>
</evidence>
<proteinExistence type="predicted"/>
<gene>
    <name evidence="1" type="ORF">CPELLU_LOCUS11225</name>
</gene>
<name>A0A9N9ETV3_9GLOM</name>
<dbReference type="Proteomes" id="UP000789759">
    <property type="component" value="Unassembled WGS sequence"/>
</dbReference>
<keyword evidence="2" id="KW-1185">Reference proteome</keyword>
<dbReference type="AlphaFoldDB" id="A0A9N9ETV3"/>
<comment type="caution">
    <text evidence="1">The sequence shown here is derived from an EMBL/GenBank/DDBJ whole genome shotgun (WGS) entry which is preliminary data.</text>
</comment>
<dbReference type="OrthoDB" id="2445813at2759"/>
<sequence length="95" mass="10787">MENSFANYIENLFTNHIKNSSTNHIAVNESVELDIDTGMDESVEVDEGTEVDDSMEVDEEAEIDYTEINFDSYEAIQDDANFVNHTNNENSCKIN</sequence>
<dbReference type="EMBL" id="CAJVQA010009775">
    <property type="protein sequence ID" value="CAG8689680.1"/>
    <property type="molecule type" value="Genomic_DNA"/>
</dbReference>
<reference evidence="1" key="1">
    <citation type="submission" date="2021-06" db="EMBL/GenBank/DDBJ databases">
        <authorList>
            <person name="Kallberg Y."/>
            <person name="Tangrot J."/>
            <person name="Rosling A."/>
        </authorList>
    </citation>
    <scope>NUCLEOTIDE SEQUENCE</scope>
    <source>
        <strain evidence="1">FL966</strain>
    </source>
</reference>
<organism evidence="1 2">
    <name type="scientific">Cetraspora pellucida</name>
    <dbReference type="NCBI Taxonomy" id="1433469"/>
    <lineage>
        <taxon>Eukaryota</taxon>
        <taxon>Fungi</taxon>
        <taxon>Fungi incertae sedis</taxon>
        <taxon>Mucoromycota</taxon>
        <taxon>Glomeromycotina</taxon>
        <taxon>Glomeromycetes</taxon>
        <taxon>Diversisporales</taxon>
        <taxon>Gigasporaceae</taxon>
        <taxon>Cetraspora</taxon>
    </lineage>
</organism>
<protein>
    <submittedName>
        <fullName evidence="1">23082_t:CDS:1</fullName>
    </submittedName>
</protein>